<evidence type="ECO:0000313" key="3">
    <source>
        <dbReference type="Proteomes" id="UP001139721"/>
    </source>
</evidence>
<keyword evidence="2" id="KW-0282">Flagellum</keyword>
<sequence>MNYKAIHHFADNKEEKYILIQNEPKGWCMAIEMNKSPSVRLTPVQEIKLAKPATELYVGQILKTVVVTALTNDQVLININGQNLNAQSSHHFIPGELLEVKVIANADQTVLEVQHPHLSSSILQNTLLLTLPKQAPPTSLINTLSQLAHFENLPESIQQQIAGILNNFVSIAELPQQLGYAINQSGLFFESALLKWQRGMNPRLLRTDFKGQCLRLLKSLPAVNKKNSSLLPNRESPLLEQDPLPLPGAIPQPLPKDSVLYLLEQSPEELQSILAEQLTQVLARITASQINHLSQGSKEGYFIMLDLPIRTLDSIDVIPLMIKQHQAEPMQPSKWCLSFALSLSRLGDMQATVALYSNNVDIKINAQKPDTIDILNEYQQEIGALLSKSGLNLHHWKLQLGLENNHIDVPNLRLLDIRI</sequence>
<gene>
    <name evidence="2" type="ORF">LOX96_11940</name>
</gene>
<dbReference type="RefSeq" id="WP_250421992.1">
    <property type="nucleotide sequence ID" value="NZ_JAJKBJ010000014.1"/>
</dbReference>
<dbReference type="AlphaFoldDB" id="A0A9X2D357"/>
<organism evidence="2 3">
    <name type="scientific">Legionella maioricensis</name>
    <dbReference type="NCBI Taxonomy" id="2896528"/>
    <lineage>
        <taxon>Bacteria</taxon>
        <taxon>Pseudomonadati</taxon>
        <taxon>Pseudomonadota</taxon>
        <taxon>Gammaproteobacteria</taxon>
        <taxon>Legionellales</taxon>
        <taxon>Legionellaceae</taxon>
        <taxon>Legionella</taxon>
    </lineage>
</organism>
<evidence type="ECO:0000313" key="2">
    <source>
        <dbReference type="EMBL" id="MCL9684807.1"/>
    </source>
</evidence>
<comment type="caution">
    <text evidence="2">The sequence shown here is derived from an EMBL/GenBank/DDBJ whole genome shotgun (WGS) entry which is preliminary data.</text>
</comment>
<dbReference type="EMBL" id="JAJKBJ010000014">
    <property type="protein sequence ID" value="MCL9684807.1"/>
    <property type="molecule type" value="Genomic_DNA"/>
</dbReference>
<keyword evidence="3" id="KW-1185">Reference proteome</keyword>
<name>A0A9X2D357_9GAMM</name>
<evidence type="ECO:0000259" key="1">
    <source>
        <dbReference type="Pfam" id="PF02120"/>
    </source>
</evidence>
<proteinExistence type="predicted"/>
<keyword evidence="2" id="KW-0966">Cell projection</keyword>
<reference evidence="2" key="1">
    <citation type="submission" date="2021-11" db="EMBL/GenBank/DDBJ databases">
        <title>Legionella maioricencis sp. nov., a new species isolated from hot water samples in Mallorca.</title>
        <authorList>
            <person name="Crespi S."/>
            <person name="Drasar V."/>
            <person name="Salva-Serra F."/>
            <person name="Jaen-Luchoro D."/>
            <person name="Pineiro-Iglesias B."/>
            <person name="Aliaga F."/>
            <person name="Fernandez-Juarez V."/>
            <person name="Coll G."/>
            <person name="Moore E.R.B."/>
            <person name="Bennasar-Figueras A."/>
        </authorList>
    </citation>
    <scope>NUCLEOTIDE SEQUENCE</scope>
    <source>
        <strain evidence="2">HCPI-6</strain>
    </source>
</reference>
<protein>
    <submittedName>
        <fullName evidence="2">Flagellar hook-length control protein FliK</fullName>
    </submittedName>
</protein>
<dbReference type="Pfam" id="PF02120">
    <property type="entry name" value="Flg_hook"/>
    <property type="match status" value="1"/>
</dbReference>
<dbReference type="Proteomes" id="UP001139721">
    <property type="component" value="Unassembled WGS sequence"/>
</dbReference>
<feature type="domain" description="Flagellar hook-length control protein-like C-terminal" evidence="1">
    <location>
        <begin position="326"/>
        <end position="401"/>
    </location>
</feature>
<keyword evidence="2" id="KW-0969">Cilium</keyword>
<accession>A0A9X2D357</accession>
<dbReference type="InterPro" id="IPR021136">
    <property type="entry name" value="Flagellar_hook_control-like_C"/>
</dbReference>